<sequence>MSSVDSPSISGIPLSKMSLNLTYSVNIYSSTLIADGSNNVINKKNEHPEQHCPGLPISHVSKDGIHISWIRSSGMQTIFSDLFTENVYQNEVEVLVEIVVLVVVVAVIDVDVVVVEVYPGQDSIK</sequence>
<organism evidence="1 2">
    <name type="scientific">Diversispora eburnea</name>
    <dbReference type="NCBI Taxonomy" id="1213867"/>
    <lineage>
        <taxon>Eukaryota</taxon>
        <taxon>Fungi</taxon>
        <taxon>Fungi incertae sedis</taxon>
        <taxon>Mucoromycota</taxon>
        <taxon>Glomeromycotina</taxon>
        <taxon>Glomeromycetes</taxon>
        <taxon>Diversisporales</taxon>
        <taxon>Diversisporaceae</taxon>
        <taxon>Diversispora</taxon>
    </lineage>
</organism>
<evidence type="ECO:0000313" key="1">
    <source>
        <dbReference type="EMBL" id="CAG8434331.1"/>
    </source>
</evidence>
<reference evidence="1" key="1">
    <citation type="submission" date="2021-06" db="EMBL/GenBank/DDBJ databases">
        <authorList>
            <person name="Kallberg Y."/>
            <person name="Tangrot J."/>
            <person name="Rosling A."/>
        </authorList>
    </citation>
    <scope>NUCLEOTIDE SEQUENCE</scope>
    <source>
        <strain evidence="1">AZ414A</strain>
    </source>
</reference>
<gene>
    <name evidence="1" type="ORF">DEBURN_LOCUS688</name>
</gene>
<keyword evidence="2" id="KW-1185">Reference proteome</keyword>
<name>A0A9N8YKE5_9GLOM</name>
<evidence type="ECO:0000313" key="2">
    <source>
        <dbReference type="Proteomes" id="UP000789706"/>
    </source>
</evidence>
<proteinExistence type="predicted"/>
<dbReference type="Proteomes" id="UP000789706">
    <property type="component" value="Unassembled WGS sequence"/>
</dbReference>
<dbReference type="EMBL" id="CAJVPK010000025">
    <property type="protein sequence ID" value="CAG8434331.1"/>
    <property type="molecule type" value="Genomic_DNA"/>
</dbReference>
<dbReference type="AlphaFoldDB" id="A0A9N8YKE5"/>
<comment type="caution">
    <text evidence="1">The sequence shown here is derived from an EMBL/GenBank/DDBJ whole genome shotgun (WGS) entry which is preliminary data.</text>
</comment>
<accession>A0A9N8YKE5</accession>
<protein>
    <submittedName>
        <fullName evidence="1">1355_t:CDS:1</fullName>
    </submittedName>
</protein>